<feature type="domain" description="Reverse transcriptase" evidence="1">
    <location>
        <begin position="166"/>
        <end position="249"/>
    </location>
</feature>
<dbReference type="Proteomes" id="UP001642484">
    <property type="component" value="Unassembled WGS sequence"/>
</dbReference>
<accession>A0ABP0JAS1</accession>
<dbReference type="Pfam" id="PF00078">
    <property type="entry name" value="RVT_1"/>
    <property type="match status" value="1"/>
</dbReference>
<evidence type="ECO:0000313" key="2">
    <source>
        <dbReference type="EMBL" id="CAK9011289.1"/>
    </source>
</evidence>
<dbReference type="EMBL" id="CAXAMN010004869">
    <property type="protein sequence ID" value="CAK9011289.1"/>
    <property type="molecule type" value="Genomic_DNA"/>
</dbReference>
<evidence type="ECO:0000313" key="3">
    <source>
        <dbReference type="Proteomes" id="UP001642484"/>
    </source>
</evidence>
<name>A0ABP0JAS1_9DINO</name>
<proteinExistence type="predicted"/>
<evidence type="ECO:0000259" key="1">
    <source>
        <dbReference type="Pfam" id="PF00078"/>
    </source>
</evidence>
<protein>
    <recommendedName>
        <fullName evidence="1">Reverse transcriptase domain-containing protein</fullName>
    </recommendedName>
</protein>
<reference evidence="2 3" key="1">
    <citation type="submission" date="2024-02" db="EMBL/GenBank/DDBJ databases">
        <authorList>
            <person name="Chen Y."/>
            <person name="Shah S."/>
            <person name="Dougan E. K."/>
            <person name="Thang M."/>
            <person name="Chan C."/>
        </authorList>
    </citation>
    <scope>NUCLEOTIDE SEQUENCE [LARGE SCALE GENOMIC DNA]</scope>
</reference>
<comment type="caution">
    <text evidence="2">The sequence shown here is derived from an EMBL/GenBank/DDBJ whole genome shotgun (WGS) entry which is preliminary data.</text>
</comment>
<dbReference type="InterPro" id="IPR000477">
    <property type="entry name" value="RT_dom"/>
</dbReference>
<gene>
    <name evidence="2" type="ORF">CCMP2556_LOCUS10392</name>
</gene>
<sequence>MRQKQRLLQVLDKLRTKHPRAQPARAALLPLGPPARTDVPDIAAADVVAAARSFRRGSAAGPSVLRGDHLREALGSAHGDEVAAHLAEVVQLLVRGDAPLEVAPHLAGAALHALPKYGGDVRPIAVGETLRRLASKCLCQAVREPAQRWLSPLQLGVAVSLGAEAAVHTARVQQGDPLGPLLLSLALQPALRAVRSGSWDQQPELAFAYLDDVCLAGTLPQLRTALARLTAAARQVGLALNATKCKLITMSHDGLVAPSSFPAGLSIDRSGAFTLLAAAIGSSGYCTAHTQSQRVDASKPLLQALASLFRIMVCLRLRLPVASEDVACPLCNAVADRMGDHARACPCGGDRLRSILAARAQAGGLNPVVEKGGLLPPRLDFTGAPEDGVQAGGSPHLTWLLHLIYDKGLWLLLQQQGSGLQKTTKLASGLTCRRPPPVLEKASSSCP</sequence>
<keyword evidence="3" id="KW-1185">Reference proteome</keyword>
<organism evidence="2 3">
    <name type="scientific">Durusdinium trenchii</name>
    <dbReference type="NCBI Taxonomy" id="1381693"/>
    <lineage>
        <taxon>Eukaryota</taxon>
        <taxon>Sar</taxon>
        <taxon>Alveolata</taxon>
        <taxon>Dinophyceae</taxon>
        <taxon>Suessiales</taxon>
        <taxon>Symbiodiniaceae</taxon>
        <taxon>Durusdinium</taxon>
    </lineage>
</organism>